<evidence type="ECO:0000256" key="6">
    <source>
        <dbReference type="ARBA" id="ARBA00023102"/>
    </source>
</evidence>
<evidence type="ECO:0000256" key="2">
    <source>
        <dbReference type="ARBA" id="ARBA00009152"/>
    </source>
</evidence>
<dbReference type="AlphaFoldDB" id="A0A9P0QQ80"/>
<sequence length="324" mass="37726">MHSHHSHSGDYVSHATDNLEEIVSRAEEMGFTHYCLTEHMPRLHERFLYPEEEQKAYTCKNLQEDFENYLVHAKAVQSKYRENKSSLKVLIGFEVEGLDTEHIDYTKRLWEENSSVINMCVGSTHYVHETPIDFSPELWLEAMSLSSGQSARSLFLDYFELQYEVLESLNPTVVGHFDLIRLFEPSSSTDPTTGKLIQDIDIETDWPEVWESIIRNIKHVASYGGLFELNSAAIRKGWKSPYPKRDIAEAIKKYADGRFCFSDDSHSIKQVGLNYHKVWDYVTNQLQLEWIYYLDLDEVSGETIVAKKSVVELSKSKFWDKYKQ</sequence>
<keyword evidence="11" id="KW-1185">Reference proteome</keyword>
<dbReference type="GO" id="GO:0005737">
    <property type="term" value="C:cytoplasm"/>
    <property type="evidence" value="ECO:0007669"/>
    <property type="project" value="TreeGrafter"/>
</dbReference>
<protein>
    <recommendedName>
        <fullName evidence="3 8">Histidinol-phosphatase</fullName>
        <shortName evidence="8">HolPase</shortName>
        <ecNumber evidence="3 8">3.1.3.15</ecNumber>
    </recommendedName>
</protein>
<evidence type="ECO:0000313" key="10">
    <source>
        <dbReference type="EMBL" id="CAH2352472.1"/>
    </source>
</evidence>
<keyword evidence="5 8" id="KW-0378">Hydrolase</keyword>
<dbReference type="PANTHER" id="PTHR21039:SF0">
    <property type="entry name" value="HISTIDINOL-PHOSPHATASE"/>
    <property type="match status" value="1"/>
</dbReference>
<comment type="pathway">
    <text evidence="1 8">Amino-acid biosynthesis; L-histidine biosynthesis; L-histidine from 5-phospho-alpha-D-ribose 1-diphosphate: step 8/9.</text>
</comment>
<dbReference type="Pfam" id="PF02811">
    <property type="entry name" value="PHP"/>
    <property type="match status" value="1"/>
</dbReference>
<dbReference type="GO" id="GO:0000105">
    <property type="term" value="P:L-histidine biosynthetic process"/>
    <property type="evidence" value="ECO:0007669"/>
    <property type="project" value="UniProtKB-UniRule"/>
</dbReference>
<keyword evidence="4 8" id="KW-0028">Amino-acid biosynthesis</keyword>
<evidence type="ECO:0000256" key="5">
    <source>
        <dbReference type="ARBA" id="ARBA00022801"/>
    </source>
</evidence>
<dbReference type="PANTHER" id="PTHR21039">
    <property type="entry name" value="HISTIDINOL PHOSPHATASE-RELATED"/>
    <property type="match status" value="1"/>
</dbReference>
<evidence type="ECO:0000259" key="9">
    <source>
        <dbReference type="Pfam" id="PF02811"/>
    </source>
</evidence>
<dbReference type="SUPFAM" id="SSF89550">
    <property type="entry name" value="PHP domain-like"/>
    <property type="match status" value="1"/>
</dbReference>
<feature type="domain" description="PHP" evidence="9">
    <location>
        <begin position="4"/>
        <end position="232"/>
    </location>
</feature>
<dbReference type="InterPro" id="IPR010140">
    <property type="entry name" value="Histidinol_P_phosphatase_HisJ"/>
</dbReference>
<dbReference type="Proteomes" id="UP000837801">
    <property type="component" value="Unassembled WGS sequence"/>
</dbReference>
<dbReference type="EMBL" id="CAKXYY010000007">
    <property type="protein sequence ID" value="CAH2352472.1"/>
    <property type="molecule type" value="Genomic_DNA"/>
</dbReference>
<comment type="caution">
    <text evidence="10">The sequence shown here is derived from an EMBL/GenBank/DDBJ whole genome shotgun (WGS) entry which is preliminary data.</text>
</comment>
<keyword evidence="6 8" id="KW-0368">Histidine biosynthesis</keyword>
<reference evidence="10" key="1">
    <citation type="submission" date="2022-03" db="EMBL/GenBank/DDBJ databases">
        <authorList>
            <person name="Legras J.-L."/>
            <person name="Devillers H."/>
            <person name="Grondin C."/>
        </authorList>
    </citation>
    <scope>NUCLEOTIDE SEQUENCE</scope>
    <source>
        <strain evidence="10">CLIB 1423</strain>
    </source>
</reference>
<dbReference type="Gene3D" id="3.20.20.140">
    <property type="entry name" value="Metal-dependent hydrolases"/>
    <property type="match status" value="1"/>
</dbReference>
<dbReference type="EC" id="3.1.3.15" evidence="3 8"/>
<dbReference type="GO" id="GO:0004401">
    <property type="term" value="F:histidinol-phosphatase activity"/>
    <property type="evidence" value="ECO:0007669"/>
    <property type="project" value="UniProtKB-UniRule"/>
</dbReference>
<evidence type="ECO:0000256" key="7">
    <source>
        <dbReference type="ARBA" id="ARBA00049158"/>
    </source>
</evidence>
<proteinExistence type="inferred from homology"/>
<dbReference type="InterPro" id="IPR004013">
    <property type="entry name" value="PHP_dom"/>
</dbReference>
<dbReference type="OrthoDB" id="5957391at2759"/>
<dbReference type="CDD" id="cd12110">
    <property type="entry name" value="PHP_HisPPase_Hisj_like"/>
    <property type="match status" value="1"/>
</dbReference>
<name>A0A9P0QQ80_9ASCO</name>
<accession>A0A9P0QQ80</accession>
<evidence type="ECO:0000256" key="3">
    <source>
        <dbReference type="ARBA" id="ARBA00013085"/>
    </source>
</evidence>
<dbReference type="NCBIfam" id="TIGR01856">
    <property type="entry name" value="hisJ_fam"/>
    <property type="match status" value="1"/>
</dbReference>
<evidence type="ECO:0000313" key="11">
    <source>
        <dbReference type="Proteomes" id="UP000837801"/>
    </source>
</evidence>
<evidence type="ECO:0000256" key="8">
    <source>
        <dbReference type="RuleBase" id="RU366003"/>
    </source>
</evidence>
<organism evidence="10 11">
    <name type="scientific">[Candida] railenensis</name>
    <dbReference type="NCBI Taxonomy" id="45579"/>
    <lineage>
        <taxon>Eukaryota</taxon>
        <taxon>Fungi</taxon>
        <taxon>Dikarya</taxon>
        <taxon>Ascomycota</taxon>
        <taxon>Saccharomycotina</taxon>
        <taxon>Pichiomycetes</taxon>
        <taxon>Debaryomycetaceae</taxon>
        <taxon>Kurtzmaniella</taxon>
    </lineage>
</organism>
<evidence type="ECO:0000256" key="1">
    <source>
        <dbReference type="ARBA" id="ARBA00004970"/>
    </source>
</evidence>
<dbReference type="InterPro" id="IPR016195">
    <property type="entry name" value="Pol/histidinol_Pase-like"/>
</dbReference>
<evidence type="ECO:0000256" key="4">
    <source>
        <dbReference type="ARBA" id="ARBA00022605"/>
    </source>
</evidence>
<comment type="catalytic activity">
    <reaction evidence="7 8">
        <text>L-histidinol phosphate + H2O = L-histidinol + phosphate</text>
        <dbReference type="Rhea" id="RHEA:14465"/>
        <dbReference type="ChEBI" id="CHEBI:15377"/>
        <dbReference type="ChEBI" id="CHEBI:43474"/>
        <dbReference type="ChEBI" id="CHEBI:57699"/>
        <dbReference type="ChEBI" id="CHEBI:57980"/>
        <dbReference type="EC" id="3.1.3.15"/>
    </reaction>
</comment>
<comment type="similarity">
    <text evidence="2 8">Belongs to the PHP hydrolase family. HisK subfamily.</text>
</comment>
<gene>
    <name evidence="10" type="ORF">CLIB1423_07S00298</name>
</gene>